<dbReference type="RefSeq" id="WP_377368782.1">
    <property type="nucleotide sequence ID" value="NZ_JBHTMN010000014.1"/>
</dbReference>
<accession>A0ABW4B3X1</accession>
<proteinExistence type="predicted"/>
<sequence length="273" mass="30249">MPRELSYAQSFQTDCLEQLGVVSWFASSEPVVGVTFRPAQPWARADGLVADAPPVVVSEPDVSAFAPPEPVVPPKPVDPAEKDASVANLRQQLNAAPEVIVEDLQPIEEPSVHIDPMPEVVDAGLPTRVSMAGYWVAERLLLITDLPLSFDDEAALDKLALSLSKALLKQDIEAWQKANFIWPGKLKNRYLLNRQDWVLGAFEQFLTNYLKADAPLWVIIAGEQGAQFVEALPAGHPLKAYPTAHVHSLPQMLRIPELRKEAWQTMQSTFFNK</sequence>
<evidence type="ECO:0000313" key="2">
    <source>
        <dbReference type="Proteomes" id="UP001597059"/>
    </source>
</evidence>
<evidence type="ECO:0000313" key="1">
    <source>
        <dbReference type="EMBL" id="MFD1384509.1"/>
    </source>
</evidence>
<protein>
    <recommendedName>
        <fullName evidence="3">Uracil-DNA glycosylase-like domain-containing protein</fullName>
    </recommendedName>
</protein>
<reference evidence="2" key="1">
    <citation type="journal article" date="2019" name="Int. J. Syst. Evol. Microbiol.">
        <title>The Global Catalogue of Microorganisms (GCM) 10K type strain sequencing project: providing services to taxonomists for standard genome sequencing and annotation.</title>
        <authorList>
            <consortium name="The Broad Institute Genomics Platform"/>
            <consortium name="The Broad Institute Genome Sequencing Center for Infectious Disease"/>
            <person name="Wu L."/>
            <person name="Ma J."/>
        </authorList>
    </citation>
    <scope>NUCLEOTIDE SEQUENCE [LARGE SCALE GENOMIC DNA]</scope>
    <source>
        <strain evidence="2">JCM 30774</strain>
    </source>
</reference>
<dbReference type="Proteomes" id="UP001597059">
    <property type="component" value="Unassembled WGS sequence"/>
</dbReference>
<evidence type="ECO:0008006" key="3">
    <source>
        <dbReference type="Google" id="ProtNLM"/>
    </source>
</evidence>
<organism evidence="1 2">
    <name type="scientific">Rhodanobacter aciditrophus</name>
    <dbReference type="NCBI Taxonomy" id="1623218"/>
    <lineage>
        <taxon>Bacteria</taxon>
        <taxon>Pseudomonadati</taxon>
        <taxon>Pseudomonadota</taxon>
        <taxon>Gammaproteobacteria</taxon>
        <taxon>Lysobacterales</taxon>
        <taxon>Rhodanobacteraceae</taxon>
        <taxon>Rhodanobacter</taxon>
    </lineage>
</organism>
<keyword evidence="2" id="KW-1185">Reference proteome</keyword>
<dbReference type="EMBL" id="JBHTMN010000014">
    <property type="protein sequence ID" value="MFD1384509.1"/>
    <property type="molecule type" value="Genomic_DNA"/>
</dbReference>
<comment type="caution">
    <text evidence="1">The sequence shown here is derived from an EMBL/GenBank/DDBJ whole genome shotgun (WGS) entry which is preliminary data.</text>
</comment>
<gene>
    <name evidence="1" type="ORF">ACFQ45_14110</name>
</gene>
<name>A0ABW4B3X1_9GAMM</name>